<dbReference type="Proteomes" id="UP000035159">
    <property type="component" value="Chromosome"/>
</dbReference>
<comment type="catalytic activity">
    <reaction evidence="4">
        <text>a 2-deoxystreptamine antibiotic + acetyl-CoA = an N(3)-acetyl-2-deoxystreptamine antibiotic + CoA + H(+)</text>
        <dbReference type="Rhea" id="RHEA:12665"/>
        <dbReference type="ChEBI" id="CHEBI:15378"/>
        <dbReference type="ChEBI" id="CHEBI:57287"/>
        <dbReference type="ChEBI" id="CHEBI:57288"/>
        <dbReference type="ChEBI" id="CHEBI:57921"/>
        <dbReference type="ChEBI" id="CHEBI:77452"/>
        <dbReference type="EC" id="2.3.1.81"/>
    </reaction>
</comment>
<comment type="similarity">
    <text evidence="1 4">Belongs to the antibiotic N-acetyltransferase family.</text>
</comment>
<dbReference type="RefSeq" id="WP_047754913.1">
    <property type="nucleotide sequence ID" value="NZ_CAJUHA010000006.1"/>
</dbReference>
<accession>A0A0G2ZG37</accession>
<dbReference type="EMBL" id="CP011232">
    <property type="protein sequence ID" value="AKI97778.1"/>
    <property type="molecule type" value="Genomic_DNA"/>
</dbReference>
<dbReference type="PANTHER" id="PTHR11104">
    <property type="entry name" value="AMINOGLYCOSIDE N3-ACETYLTRANSFERASE"/>
    <property type="match status" value="1"/>
</dbReference>
<dbReference type="GO" id="GO:0046353">
    <property type="term" value="F:aminoglycoside 3-N-acetyltransferase activity"/>
    <property type="evidence" value="ECO:0007669"/>
    <property type="project" value="UniProtKB-EC"/>
</dbReference>
<dbReference type="KEGG" id="kpf:IX53_08080"/>
<evidence type="ECO:0000313" key="6">
    <source>
        <dbReference type="Proteomes" id="UP000035159"/>
    </source>
</evidence>
<gene>
    <name evidence="5" type="ORF">IX53_08080</name>
</gene>
<dbReference type="OrthoDB" id="7330654at2"/>
<dbReference type="PANTHER" id="PTHR11104:SF0">
    <property type="entry name" value="SPBETA PROPHAGE-DERIVED AMINOGLYCOSIDE N(3')-ACETYLTRANSFERASE-LIKE PROTEIN YOKD"/>
    <property type="match status" value="1"/>
</dbReference>
<name>A0A0G2ZG37_9BACT</name>
<sequence>MSENDAIQKSSDGPVTIESLKGDLQKLGLKAGMTVVVHSSLSSLGWVCGGSVAVIKALEEVLTEEGTLVMPTHSGDYSLPELWQHPPVPKEWCATIKKSMPAFNPELTPTRSMGRIPETFRKQPGVLRSYHTQVSFAAWGKHSELITKDHNLEFSLGEGSPLARIYELHGYALLLGVGYDRNTSIHLAEYRANYPSKKITNSGGPVIEGGRRVWKEFPDINTDSDDFIEIGKAFEGEFSGLVRIGKVGYSTSRLMPQRELVDFAVEWMEVNRL</sequence>
<keyword evidence="2 4" id="KW-0808">Transferase</keyword>
<keyword evidence="6" id="KW-1185">Reference proteome</keyword>
<dbReference type="EC" id="2.3.1.-" evidence="4"/>
<dbReference type="STRING" id="1330330.IX53_08080"/>
<evidence type="ECO:0000256" key="1">
    <source>
        <dbReference type="ARBA" id="ARBA00006383"/>
    </source>
</evidence>
<dbReference type="InterPro" id="IPR028345">
    <property type="entry name" value="Antibiotic_NAT-like"/>
</dbReference>
<evidence type="ECO:0000256" key="4">
    <source>
        <dbReference type="RuleBase" id="RU365031"/>
    </source>
</evidence>
<evidence type="ECO:0000256" key="2">
    <source>
        <dbReference type="ARBA" id="ARBA00022679"/>
    </source>
</evidence>
<dbReference type="Pfam" id="PF02522">
    <property type="entry name" value="Antibiotic_NAT"/>
    <property type="match status" value="1"/>
</dbReference>
<dbReference type="SUPFAM" id="SSF110710">
    <property type="entry name" value="TTHA0583/YokD-like"/>
    <property type="match status" value="1"/>
</dbReference>
<dbReference type="GO" id="GO:0046677">
    <property type="term" value="P:response to antibiotic"/>
    <property type="evidence" value="ECO:0007669"/>
    <property type="project" value="UniProtKB-KW"/>
</dbReference>
<organism evidence="5 6">
    <name type="scientific">Kosmotoga pacifica</name>
    <dbReference type="NCBI Taxonomy" id="1330330"/>
    <lineage>
        <taxon>Bacteria</taxon>
        <taxon>Thermotogati</taxon>
        <taxon>Thermotogota</taxon>
        <taxon>Thermotogae</taxon>
        <taxon>Kosmotogales</taxon>
        <taxon>Kosmotogaceae</taxon>
        <taxon>Kosmotoga</taxon>
    </lineage>
</organism>
<proteinExistence type="inferred from homology"/>
<dbReference type="PATRIC" id="fig|1330330.3.peg.1637"/>
<protein>
    <recommendedName>
        <fullName evidence="4">Aminoglycoside N(3)-acetyltransferase</fullName>
        <ecNumber evidence="4">2.3.1.-</ecNumber>
    </recommendedName>
</protein>
<keyword evidence="4" id="KW-0046">Antibiotic resistance</keyword>
<reference evidence="5 6" key="1">
    <citation type="submission" date="2015-04" db="EMBL/GenBank/DDBJ databases">
        <title>Complete Genome Sequence of Kosmotoga pacifica SLHLJ1.</title>
        <authorList>
            <person name="Jiang L.J."/>
            <person name="Shao Z.Z."/>
            <person name="Jebbar M."/>
        </authorList>
    </citation>
    <scope>NUCLEOTIDE SEQUENCE [LARGE SCALE GENOMIC DNA]</scope>
    <source>
        <strain evidence="5 6">SLHLJ1</strain>
    </source>
</reference>
<evidence type="ECO:0000256" key="3">
    <source>
        <dbReference type="ARBA" id="ARBA00023315"/>
    </source>
</evidence>
<keyword evidence="3 4" id="KW-0012">Acyltransferase</keyword>
<evidence type="ECO:0000313" key="5">
    <source>
        <dbReference type="EMBL" id="AKI97778.1"/>
    </source>
</evidence>
<dbReference type="InterPro" id="IPR003679">
    <property type="entry name" value="Amioglycoside_AcTrfase"/>
</dbReference>
<dbReference type="AlphaFoldDB" id="A0A0G2ZG37"/>